<organism evidence="1 2">
    <name type="scientific">Paenibacillus aurantius</name>
    <dbReference type="NCBI Taxonomy" id="2918900"/>
    <lineage>
        <taxon>Bacteria</taxon>
        <taxon>Bacillati</taxon>
        <taxon>Bacillota</taxon>
        <taxon>Bacilli</taxon>
        <taxon>Bacillales</taxon>
        <taxon>Paenibacillaceae</taxon>
        <taxon>Paenibacillus</taxon>
    </lineage>
</organism>
<evidence type="ECO:0000313" key="1">
    <source>
        <dbReference type="EMBL" id="WNQ12225.1"/>
    </source>
</evidence>
<proteinExistence type="predicted"/>
<protein>
    <submittedName>
        <fullName evidence="1">Uncharacterized protein</fullName>
    </submittedName>
</protein>
<reference evidence="1 2" key="1">
    <citation type="submission" date="2022-02" db="EMBL/GenBank/DDBJ databases">
        <title>Paenibacillus sp. MBLB1776 Whole Genome Shotgun Sequencing.</title>
        <authorList>
            <person name="Hwang C.Y."/>
            <person name="Cho E.-S."/>
            <person name="Seo M.-J."/>
        </authorList>
    </citation>
    <scope>NUCLEOTIDE SEQUENCE [LARGE SCALE GENOMIC DNA]</scope>
    <source>
        <strain evidence="1 2">MBLB1776</strain>
    </source>
</reference>
<name>A0AA96LFC0_9BACL</name>
<dbReference type="RefSeq" id="WP_315606003.1">
    <property type="nucleotide sequence ID" value="NZ_CP130318.1"/>
</dbReference>
<dbReference type="Proteomes" id="UP001305702">
    <property type="component" value="Chromosome"/>
</dbReference>
<accession>A0AA96LFC0</accession>
<dbReference type="KEGG" id="paun:MJA45_04015"/>
<gene>
    <name evidence="1" type="ORF">MJA45_04015</name>
</gene>
<keyword evidence="2" id="KW-1185">Reference proteome</keyword>
<dbReference type="EMBL" id="CP130318">
    <property type="protein sequence ID" value="WNQ12225.1"/>
    <property type="molecule type" value="Genomic_DNA"/>
</dbReference>
<evidence type="ECO:0000313" key="2">
    <source>
        <dbReference type="Proteomes" id="UP001305702"/>
    </source>
</evidence>
<dbReference type="AlphaFoldDB" id="A0AA96LFC0"/>
<sequence>MSNIHDNEIISYEVDLRKHKIILHTIQYRDSACTKLIFSDVLAHLFETHLEGSIILDVEEYELSHFIQDNRELLEKQKNSCWPIDYGNFEELTEKLIKEQYAYYVISSSYGLNGWILAKEYEII</sequence>